<dbReference type="Proteomes" id="UP000398389">
    <property type="component" value="Unassembled WGS sequence"/>
</dbReference>
<protein>
    <recommendedName>
        <fullName evidence="3">ARM repeat-containing protein</fullName>
    </recommendedName>
</protein>
<proteinExistence type="predicted"/>
<evidence type="ECO:0000313" key="1">
    <source>
        <dbReference type="EMBL" id="VVT43688.1"/>
    </source>
</evidence>
<dbReference type="RefSeq" id="XP_031850715.1">
    <property type="nucleotide sequence ID" value="XM_031994824.1"/>
</dbReference>
<dbReference type="SUPFAM" id="SSF48371">
    <property type="entry name" value="ARM repeat"/>
    <property type="match status" value="1"/>
</dbReference>
<evidence type="ECO:0000313" key="2">
    <source>
        <dbReference type="Proteomes" id="UP000398389"/>
    </source>
</evidence>
<dbReference type="AlphaFoldDB" id="A0A5E8AY66"/>
<reference evidence="1 2" key="1">
    <citation type="submission" date="2019-09" db="EMBL/GenBank/DDBJ databases">
        <authorList>
            <person name="Brejova B."/>
        </authorList>
    </citation>
    <scope>NUCLEOTIDE SEQUENCE [LARGE SCALE GENOMIC DNA]</scope>
</reference>
<organism evidence="1 2">
    <name type="scientific">Magnusiomyces paraingens</name>
    <dbReference type="NCBI Taxonomy" id="2606893"/>
    <lineage>
        <taxon>Eukaryota</taxon>
        <taxon>Fungi</taxon>
        <taxon>Dikarya</taxon>
        <taxon>Ascomycota</taxon>
        <taxon>Saccharomycotina</taxon>
        <taxon>Dipodascomycetes</taxon>
        <taxon>Dipodascales</taxon>
        <taxon>Dipodascaceae</taxon>
        <taxon>Magnusiomyces</taxon>
    </lineage>
</organism>
<keyword evidence="2" id="KW-1185">Reference proteome</keyword>
<dbReference type="InterPro" id="IPR016024">
    <property type="entry name" value="ARM-type_fold"/>
</dbReference>
<name>A0A5E8AY66_9ASCO</name>
<dbReference type="InterPro" id="IPR011989">
    <property type="entry name" value="ARM-like"/>
</dbReference>
<accession>A0A5E8AY66</accession>
<dbReference type="Gene3D" id="1.25.10.10">
    <property type="entry name" value="Leucine-rich Repeat Variant"/>
    <property type="match status" value="1"/>
</dbReference>
<gene>
    <name evidence="1" type="ORF">SAPINGB_P000100</name>
</gene>
<dbReference type="GeneID" id="43578924"/>
<sequence length="704" mass="78715">MSLRELVKTLSNKDSQTKSLSNIAVLLQDEKTRASTDATDALIKAIRIFRETRTHSDTSSLNLAQGVNDLNLTKSVDSSKSSVSTFSSTEKGNIVIPTYTFDSSSIPLQSECLRVICNAIADNSHNRFQVLEHPEFLIIVLQDLINGNGPVDFSNKELAVLSNLVNDFNPGSKYLAGSELAAEAIMAQLKLFVTNYQVNLALIIDLLYEILDQEDGSKFFPTDFVAVVMEVSSLEMDNINLPEKKFELVRKDGADISAILIKFIETDPRFEEYFARNHEHLTELIMLGIKANPIIQDLEKFPDMTRRLLAAIGNISSHPIFQETVPISKSDVVFNFFAQHLKEKPSHPGLAIIYQGLSLVVFGNLITSTEKVDAFLDEIPDAVEVAMDYLSAESDPYALQGSHFIKNVTVGNPDVCVKVLKHGGLELIQKLVNNSLFANLRLIGVQISKNIFHSYRHKVISPYWTAPIIPVLVKTYKKEDKQIVRNEVIFAFDAGLETIRLFFKLDTEEKESALLQDQSARRIELINHDNVEIGCILIHFMHTIYQGLLTVDKYVVDPLTSIKCSKSLGLLSTFQKFSDGSSIHESEDFPLILEGVISKNTDNYKMYHEYLVDILSKFSTKLKEIENGGQESGTISRKASTWTLSPSTTNNSISSEFPGQAPIHHHSYRGIINNIGFLGSHVRKWKSADEELIKAANIAIRNTL</sequence>
<dbReference type="EMBL" id="CABVLU010000001">
    <property type="protein sequence ID" value="VVT43688.1"/>
    <property type="molecule type" value="Genomic_DNA"/>
</dbReference>
<evidence type="ECO:0008006" key="3">
    <source>
        <dbReference type="Google" id="ProtNLM"/>
    </source>
</evidence>